<evidence type="ECO:0000256" key="1">
    <source>
        <dbReference type="SAM" id="MobiDB-lite"/>
    </source>
</evidence>
<accession>A0AAN8NGA0</accession>
<gene>
    <name evidence="2" type="ORF">TWF506_004056</name>
</gene>
<evidence type="ECO:0000313" key="2">
    <source>
        <dbReference type="EMBL" id="KAK6499428.1"/>
    </source>
</evidence>
<proteinExistence type="predicted"/>
<feature type="region of interest" description="Disordered" evidence="1">
    <location>
        <begin position="1"/>
        <end position="47"/>
    </location>
</feature>
<sequence length="86" mass="9165">MPAGKNCTAGTAAALRPGGPAINTYLGTEQNTRVARESETNGPIRREKEDVPVLAKISNIEKATGRLPEGARRRILIAGRNIRSKG</sequence>
<organism evidence="2 3">
    <name type="scientific">Arthrobotrys conoides</name>
    <dbReference type="NCBI Taxonomy" id="74498"/>
    <lineage>
        <taxon>Eukaryota</taxon>
        <taxon>Fungi</taxon>
        <taxon>Dikarya</taxon>
        <taxon>Ascomycota</taxon>
        <taxon>Pezizomycotina</taxon>
        <taxon>Orbiliomycetes</taxon>
        <taxon>Orbiliales</taxon>
        <taxon>Orbiliaceae</taxon>
        <taxon>Arthrobotrys</taxon>
    </lineage>
</organism>
<protein>
    <submittedName>
        <fullName evidence="2">Uncharacterized protein</fullName>
    </submittedName>
</protein>
<dbReference type="EMBL" id="JAVHJM010000013">
    <property type="protein sequence ID" value="KAK6499428.1"/>
    <property type="molecule type" value="Genomic_DNA"/>
</dbReference>
<dbReference type="AlphaFoldDB" id="A0AAN8NGA0"/>
<name>A0AAN8NGA0_9PEZI</name>
<dbReference type="Proteomes" id="UP001307849">
    <property type="component" value="Unassembled WGS sequence"/>
</dbReference>
<keyword evidence="3" id="KW-1185">Reference proteome</keyword>
<reference evidence="2 3" key="1">
    <citation type="submission" date="2019-10" db="EMBL/GenBank/DDBJ databases">
        <authorList>
            <person name="Palmer J.M."/>
        </authorList>
    </citation>
    <scope>NUCLEOTIDE SEQUENCE [LARGE SCALE GENOMIC DNA]</scope>
    <source>
        <strain evidence="2 3">TWF506</strain>
    </source>
</reference>
<feature type="compositionally biased region" description="Basic and acidic residues" evidence="1">
    <location>
        <begin position="34"/>
        <end position="47"/>
    </location>
</feature>
<evidence type="ECO:0000313" key="3">
    <source>
        <dbReference type="Proteomes" id="UP001307849"/>
    </source>
</evidence>
<comment type="caution">
    <text evidence="2">The sequence shown here is derived from an EMBL/GenBank/DDBJ whole genome shotgun (WGS) entry which is preliminary data.</text>
</comment>